<dbReference type="PANTHER" id="PTHR38682:SF1">
    <property type="entry name" value="V-TYPE ATP SYNTHASE SUBUNIT C"/>
    <property type="match status" value="1"/>
</dbReference>
<keyword evidence="3" id="KW-0406">Ion transport</keyword>
<dbReference type="InterPro" id="IPR002843">
    <property type="entry name" value="ATPase_V0-cplx_csu/dsu"/>
</dbReference>
<dbReference type="RefSeq" id="WP_210060674.1">
    <property type="nucleotide sequence ID" value="NZ_JAGGLJ010000007.1"/>
</dbReference>
<comment type="similarity">
    <text evidence="1">Belongs to the V-ATPase V0D/AC39 subunit family.</text>
</comment>
<organism evidence="4 5">
    <name type="scientific">Peptoniphilus stercorisuis</name>
    <dbReference type="NCBI Taxonomy" id="1436965"/>
    <lineage>
        <taxon>Bacteria</taxon>
        <taxon>Bacillati</taxon>
        <taxon>Bacillota</taxon>
        <taxon>Tissierellia</taxon>
        <taxon>Tissierellales</taxon>
        <taxon>Peptoniphilaceae</taxon>
        <taxon>Peptoniphilus</taxon>
    </lineage>
</organism>
<comment type="caution">
    <text evidence="4">The sequence shown here is derived from an EMBL/GenBank/DDBJ whole genome shotgun (WGS) entry which is preliminary data.</text>
</comment>
<protein>
    <submittedName>
        <fullName evidence="4">V/A-type H+-transporting ATPase subunit C</fullName>
    </submittedName>
</protein>
<dbReference type="Gene3D" id="1.10.132.50">
    <property type="entry name" value="ATP synthase (C/AC39) subunit, domain 3"/>
    <property type="match status" value="1"/>
</dbReference>
<dbReference type="NCBIfam" id="NF002266">
    <property type="entry name" value="PRK01198.1-2"/>
    <property type="match status" value="1"/>
</dbReference>
<evidence type="ECO:0000313" key="5">
    <source>
        <dbReference type="Proteomes" id="UP001519306"/>
    </source>
</evidence>
<dbReference type="EMBL" id="JAGGLJ010000007">
    <property type="protein sequence ID" value="MBP2025383.1"/>
    <property type="molecule type" value="Genomic_DNA"/>
</dbReference>
<proteinExistence type="inferred from homology"/>
<dbReference type="Pfam" id="PF01992">
    <property type="entry name" value="vATP-synt_AC39"/>
    <property type="match status" value="1"/>
</dbReference>
<dbReference type="SUPFAM" id="SSF103486">
    <property type="entry name" value="V-type ATP synthase subunit C"/>
    <property type="match status" value="1"/>
</dbReference>
<gene>
    <name evidence="4" type="ORF">J2Z71_000913</name>
</gene>
<evidence type="ECO:0000313" key="4">
    <source>
        <dbReference type="EMBL" id="MBP2025383.1"/>
    </source>
</evidence>
<dbReference type="InterPro" id="IPR050873">
    <property type="entry name" value="V-ATPase_V0D/AC39_subunit"/>
</dbReference>
<sequence>MDRNKFIQLSATIRVLEKKLLNKADLERLVEARDLEEALRFLSDSVYQREIAKLEKPQDYERALKNEKLIFLEEIYSHSPDRKIVDLVALKYYYHNIKVIVKEQISGEDLSHIIIEFGDFNLPRLREEISIGKRISDDDNYYDVVMETYNLYEQTHDAQIIDINVDKAYFKKIKEIAYEMDLDFVSRYINDLIDFTNLKTILRCQAQGRDIEFLRKVIIDGGNIPAEKYEDYLNSKIEAESTLFKYEKIYKAAKVGVEYFNETGSLAKFERERDNYFIEQIKEVKKITYGPEVVLAYIIAKEIEIKNIRIILVSKLNGLSSSFIRERLRETYV</sequence>
<keyword evidence="5" id="KW-1185">Reference proteome</keyword>
<accession>A0ABS4KC78</accession>
<dbReference type="InterPro" id="IPR035067">
    <property type="entry name" value="V-type_ATPase_csu/dsu"/>
</dbReference>
<evidence type="ECO:0000256" key="3">
    <source>
        <dbReference type="ARBA" id="ARBA00023065"/>
    </source>
</evidence>
<evidence type="ECO:0000256" key="1">
    <source>
        <dbReference type="ARBA" id="ARBA00006709"/>
    </source>
</evidence>
<dbReference type="PANTHER" id="PTHR38682">
    <property type="entry name" value="V-TYPE ATP SYNTHASE SUBUNIT C"/>
    <property type="match status" value="1"/>
</dbReference>
<name>A0ABS4KC78_9FIRM</name>
<dbReference type="InterPro" id="IPR044911">
    <property type="entry name" value="V-type_ATPase_csu/dsu_dom_3"/>
</dbReference>
<evidence type="ECO:0000256" key="2">
    <source>
        <dbReference type="ARBA" id="ARBA00022448"/>
    </source>
</evidence>
<dbReference type="Proteomes" id="UP001519306">
    <property type="component" value="Unassembled WGS sequence"/>
</dbReference>
<reference evidence="4 5" key="1">
    <citation type="submission" date="2021-03" db="EMBL/GenBank/DDBJ databases">
        <title>Genomic Encyclopedia of Type Strains, Phase IV (KMG-IV): sequencing the most valuable type-strain genomes for metagenomic binning, comparative biology and taxonomic classification.</title>
        <authorList>
            <person name="Goeker M."/>
        </authorList>
    </citation>
    <scope>NUCLEOTIDE SEQUENCE [LARGE SCALE GENOMIC DNA]</scope>
    <source>
        <strain evidence="4 5">DSM 27563</strain>
    </source>
</reference>
<dbReference type="Gene3D" id="1.20.1690.10">
    <property type="entry name" value="V-type ATP synthase subunit C domain"/>
    <property type="match status" value="2"/>
</dbReference>
<dbReference type="InterPro" id="IPR036079">
    <property type="entry name" value="ATPase_csu/dsu_sf"/>
</dbReference>
<keyword evidence="2" id="KW-0813">Transport</keyword>